<reference evidence="2" key="1">
    <citation type="submission" date="2023-07" db="EMBL/GenBank/DDBJ databases">
        <title>draft genome sequence of fig (Ficus carica).</title>
        <authorList>
            <person name="Takahashi T."/>
            <person name="Nishimura K."/>
        </authorList>
    </citation>
    <scope>NUCLEOTIDE SEQUENCE</scope>
</reference>
<organism evidence="2 3">
    <name type="scientific">Ficus carica</name>
    <name type="common">Common fig</name>
    <dbReference type="NCBI Taxonomy" id="3494"/>
    <lineage>
        <taxon>Eukaryota</taxon>
        <taxon>Viridiplantae</taxon>
        <taxon>Streptophyta</taxon>
        <taxon>Embryophyta</taxon>
        <taxon>Tracheophyta</taxon>
        <taxon>Spermatophyta</taxon>
        <taxon>Magnoliopsida</taxon>
        <taxon>eudicotyledons</taxon>
        <taxon>Gunneridae</taxon>
        <taxon>Pentapetalae</taxon>
        <taxon>rosids</taxon>
        <taxon>fabids</taxon>
        <taxon>Rosales</taxon>
        <taxon>Moraceae</taxon>
        <taxon>Ficeae</taxon>
        <taxon>Ficus</taxon>
    </lineage>
</organism>
<dbReference type="Proteomes" id="UP001187192">
    <property type="component" value="Unassembled WGS sequence"/>
</dbReference>
<accession>A0AA88DZN1</accession>
<feature type="compositionally biased region" description="Polar residues" evidence="1">
    <location>
        <begin position="121"/>
        <end position="131"/>
    </location>
</feature>
<protein>
    <submittedName>
        <fullName evidence="2">Uncharacterized protein</fullName>
    </submittedName>
</protein>
<keyword evidence="3" id="KW-1185">Reference proteome</keyword>
<gene>
    <name evidence="2" type="ORF">TIFTF001_030948</name>
</gene>
<evidence type="ECO:0000256" key="1">
    <source>
        <dbReference type="SAM" id="MobiDB-lite"/>
    </source>
</evidence>
<proteinExistence type="predicted"/>
<comment type="caution">
    <text evidence="2">The sequence shown here is derived from an EMBL/GenBank/DDBJ whole genome shotgun (WGS) entry which is preliminary data.</text>
</comment>
<sequence length="439" mass="49420">MVTVRARRVVTPSPHRNQSSFSLHRAGTRPPSRRQQRLKFCCQPRRLHRPIAAPAPSPPSHLHTITTRDQLRLSGELISQTSIFGLDVTLGLTHFRTPVVEPSPERISVPTTPIVEPSPPNTVGSSTSPTANDEPIHNQEHDGDGRVTVLQSIPENQQVPSTARSTNVRGPTTCQATDRLVTKKGKLEVKYRDCELRVHGENAGRFTSKIGSIVRHHAPLQYGGWGKIPENQQNECIRRLKVIDIGAIKNTKNLSRKAKIHCNICRINTLNQLIGSGCASTALEIKNDRKKQRFIQKITPKTRQNIHSSSDSNTSGGYFEVFKKTHWSESRGWTTERANEDCDQMIKIRDARLSELPEGSKLDSDAEEEIYSQVLSSARYEKYGFKRGIGPIPRQASQTHKSGQPRYESLQNEIQEGKVRMAEMEDHLKQQREVIQLLL</sequence>
<evidence type="ECO:0000313" key="2">
    <source>
        <dbReference type="EMBL" id="GMN61859.1"/>
    </source>
</evidence>
<feature type="region of interest" description="Disordered" evidence="1">
    <location>
        <begin position="102"/>
        <end position="142"/>
    </location>
</feature>
<dbReference type="EMBL" id="BTGU01000118">
    <property type="protein sequence ID" value="GMN61859.1"/>
    <property type="molecule type" value="Genomic_DNA"/>
</dbReference>
<feature type="region of interest" description="Disordered" evidence="1">
    <location>
        <begin position="1"/>
        <end position="36"/>
    </location>
</feature>
<dbReference type="AlphaFoldDB" id="A0AA88DZN1"/>
<evidence type="ECO:0000313" key="3">
    <source>
        <dbReference type="Proteomes" id="UP001187192"/>
    </source>
</evidence>
<name>A0AA88DZN1_FICCA</name>